<accession>A0ABY8CV93</accession>
<evidence type="ECO:0000259" key="1">
    <source>
        <dbReference type="Pfam" id="PF06568"/>
    </source>
</evidence>
<feature type="domain" description="YjiS-like" evidence="1">
    <location>
        <begin position="67"/>
        <end position="102"/>
    </location>
</feature>
<reference evidence="2 3" key="1">
    <citation type="submission" date="2023-03" db="EMBL/GenBank/DDBJ databases">
        <authorList>
            <person name="Kaur S."/>
            <person name="Espinosa-Saiz D."/>
            <person name="Velazquez E."/>
            <person name="Menendez E."/>
            <person name="diCenzo G.C."/>
        </authorList>
    </citation>
    <scope>NUCLEOTIDE SEQUENCE [LARGE SCALE GENOMIC DNA]</scope>
    <source>
        <strain evidence="2 3">LMG 27395</strain>
    </source>
</reference>
<sequence>MTIIYIASEIESIITEPIRSTRTLVKAMITIDTIQLPPFEEPDARLQRSGFAPRLVFDVVSVFVRLWRFYCALAAKKRSRLALDELSDKQLKDIGISKAEARREAAVPFWR</sequence>
<dbReference type="Proteomes" id="UP001235547">
    <property type="component" value="Chromosome 1"/>
</dbReference>
<dbReference type="Pfam" id="PF06568">
    <property type="entry name" value="YjiS-like"/>
    <property type="match status" value="1"/>
</dbReference>
<protein>
    <submittedName>
        <fullName evidence="2">DUF1127 domain-containing protein</fullName>
    </submittedName>
</protein>
<keyword evidence="3" id="KW-1185">Reference proteome</keyword>
<dbReference type="EMBL" id="CP120371">
    <property type="protein sequence ID" value="WEX82565.1"/>
    <property type="molecule type" value="Genomic_DNA"/>
</dbReference>
<name>A0ABY8CV93_9HYPH</name>
<dbReference type="RefSeq" id="WP_280733294.1">
    <property type="nucleotide sequence ID" value="NZ_CP120368.1"/>
</dbReference>
<evidence type="ECO:0000313" key="2">
    <source>
        <dbReference type="EMBL" id="WEX82565.1"/>
    </source>
</evidence>
<dbReference type="InterPro" id="IPR009506">
    <property type="entry name" value="YjiS-like"/>
</dbReference>
<gene>
    <name evidence="2" type="ORF">PYH38_004872</name>
</gene>
<organism evidence="2 3">
    <name type="scientific">Sinorhizobium numidicum</name>
    <dbReference type="NCBI Taxonomy" id="680248"/>
    <lineage>
        <taxon>Bacteria</taxon>
        <taxon>Pseudomonadati</taxon>
        <taxon>Pseudomonadota</taxon>
        <taxon>Alphaproteobacteria</taxon>
        <taxon>Hyphomicrobiales</taxon>
        <taxon>Rhizobiaceae</taxon>
        <taxon>Sinorhizobium/Ensifer group</taxon>
        <taxon>Sinorhizobium</taxon>
    </lineage>
</organism>
<evidence type="ECO:0000313" key="3">
    <source>
        <dbReference type="Proteomes" id="UP001235547"/>
    </source>
</evidence>
<proteinExistence type="predicted"/>